<evidence type="ECO:0000259" key="4">
    <source>
        <dbReference type="PROSITE" id="PS51186"/>
    </source>
</evidence>
<dbReference type="SUPFAM" id="SSF55729">
    <property type="entry name" value="Acyl-CoA N-acyltransferases (Nat)"/>
    <property type="match status" value="1"/>
</dbReference>
<dbReference type="AlphaFoldDB" id="A0A0L0MYQ7"/>
<gene>
    <name evidence="5" type="ORF">TOPH_08732</name>
</gene>
<dbReference type="Proteomes" id="UP000036947">
    <property type="component" value="Unassembled WGS sequence"/>
</dbReference>
<keyword evidence="6" id="KW-1185">Reference proteome</keyword>
<comment type="caution">
    <text evidence="5">The sequence shown here is derived from an EMBL/GenBank/DDBJ whole genome shotgun (WGS) entry which is preliminary data.</text>
</comment>
<dbReference type="GO" id="GO:1990189">
    <property type="term" value="F:protein N-terminal-serine acetyltransferase activity"/>
    <property type="evidence" value="ECO:0007669"/>
    <property type="project" value="TreeGrafter"/>
</dbReference>
<evidence type="ECO:0000256" key="2">
    <source>
        <dbReference type="ARBA" id="ARBA00023315"/>
    </source>
</evidence>
<accession>A0A0L0MYQ7</accession>
<name>A0A0L0MYQ7_TOLOC</name>
<dbReference type="GO" id="GO:0031415">
    <property type="term" value="C:NatA complex"/>
    <property type="evidence" value="ECO:0007669"/>
    <property type="project" value="InterPro"/>
</dbReference>
<evidence type="ECO:0000256" key="3">
    <source>
        <dbReference type="ARBA" id="ARBA00025786"/>
    </source>
</evidence>
<keyword evidence="2" id="KW-0012">Acyltransferase</keyword>
<proteinExistence type="inferred from homology"/>
<dbReference type="GO" id="GO:1990190">
    <property type="term" value="F:protein-N-terminal-glutamate acetyltransferase activity"/>
    <property type="evidence" value="ECO:0007669"/>
    <property type="project" value="TreeGrafter"/>
</dbReference>
<dbReference type="Gene3D" id="3.40.630.30">
    <property type="match status" value="2"/>
</dbReference>
<evidence type="ECO:0000313" key="6">
    <source>
        <dbReference type="Proteomes" id="UP000036947"/>
    </source>
</evidence>
<organism evidence="5 6">
    <name type="scientific">Tolypocladium ophioglossoides (strain CBS 100239)</name>
    <name type="common">Snaketongue truffleclub</name>
    <name type="synonym">Elaphocordyceps ophioglossoides</name>
    <dbReference type="NCBI Taxonomy" id="1163406"/>
    <lineage>
        <taxon>Eukaryota</taxon>
        <taxon>Fungi</taxon>
        <taxon>Dikarya</taxon>
        <taxon>Ascomycota</taxon>
        <taxon>Pezizomycotina</taxon>
        <taxon>Sordariomycetes</taxon>
        <taxon>Hypocreomycetidae</taxon>
        <taxon>Hypocreales</taxon>
        <taxon>Ophiocordycipitaceae</taxon>
        <taxon>Tolypocladium</taxon>
    </lineage>
</organism>
<dbReference type="STRING" id="1163406.A0A0L0MYQ7"/>
<protein>
    <submittedName>
        <fullName evidence="5">N-alpha-acetyltransferase 10</fullName>
    </submittedName>
</protein>
<dbReference type="InterPro" id="IPR000182">
    <property type="entry name" value="GNAT_dom"/>
</dbReference>
<feature type="domain" description="N-acetyltransferase" evidence="4">
    <location>
        <begin position="1"/>
        <end position="141"/>
    </location>
</feature>
<dbReference type="EMBL" id="LFRF01000052">
    <property type="protein sequence ID" value="KND86630.1"/>
    <property type="molecule type" value="Genomic_DNA"/>
</dbReference>
<evidence type="ECO:0000313" key="5">
    <source>
        <dbReference type="EMBL" id="KND86630.1"/>
    </source>
</evidence>
<reference evidence="5 6" key="1">
    <citation type="journal article" date="2015" name="BMC Genomics">
        <title>The genome of the truffle-parasite Tolypocladium ophioglossoides and the evolution of antifungal peptaibiotics.</title>
        <authorList>
            <person name="Quandt C.A."/>
            <person name="Bushley K.E."/>
            <person name="Spatafora J.W."/>
        </authorList>
    </citation>
    <scope>NUCLEOTIDE SEQUENCE [LARGE SCALE GENOMIC DNA]</scope>
    <source>
        <strain evidence="5 6">CBS 100239</strain>
    </source>
</reference>
<dbReference type="InterPro" id="IPR016181">
    <property type="entry name" value="Acyl_CoA_acyltransferase"/>
</dbReference>
<keyword evidence="1 5" id="KW-0808">Transferase</keyword>
<dbReference type="PANTHER" id="PTHR23091:SF4">
    <property type="entry name" value="N-TERMINAL AMINO-ACID N(ALPHA)-ACETYLTRANSFERASE NATA"/>
    <property type="match status" value="1"/>
</dbReference>
<dbReference type="PROSITE" id="PS51186">
    <property type="entry name" value="GNAT"/>
    <property type="match status" value="1"/>
</dbReference>
<dbReference type="InterPro" id="IPR045047">
    <property type="entry name" value="Ard1-like"/>
</dbReference>
<comment type="similarity">
    <text evidence="3">Belongs to the acetyltransferase family. ARD1 subfamily.</text>
</comment>
<dbReference type="OrthoDB" id="25586at2759"/>
<sequence>MEIRRLEAADLPSVQHVNLQTLPESNPLQRYLLHLQSWPQLCYVAVAASRPSKNACERRNIVGYVLARIKESDGVSHGHITSLMLSMVETFQVDYASLNVRVSNMAARHLYQKALGFNVKRVNRGHYDDGEDSCFMRIDLRMQVGGDADCGPYK</sequence>
<dbReference type="PANTHER" id="PTHR23091">
    <property type="entry name" value="N-TERMINAL ACETYLTRANSFERASE"/>
    <property type="match status" value="1"/>
</dbReference>
<evidence type="ECO:0000256" key="1">
    <source>
        <dbReference type="ARBA" id="ARBA00022679"/>
    </source>
</evidence>